<accession>A0A1E8WQ41</accession>
<evidence type="ECO:0000313" key="19">
    <source>
        <dbReference type="Proteomes" id="UP000451682"/>
    </source>
</evidence>
<dbReference type="Proteomes" id="UP000466646">
    <property type="component" value="Unassembled WGS sequence"/>
</dbReference>
<evidence type="ECO:0000313" key="25">
    <source>
        <dbReference type="Proteomes" id="UP000547874"/>
    </source>
</evidence>
<dbReference type="Proteomes" id="UP000473113">
    <property type="component" value="Unassembled WGS sequence"/>
</dbReference>
<sequence>MVLLAFVTTIHDTDDGRFFNEHKHANNKLLKHSLI</sequence>
<evidence type="ECO:0000313" key="5">
    <source>
        <dbReference type="EMBL" id="MCE3361332.1"/>
    </source>
</evidence>
<reference evidence="17 18" key="6">
    <citation type="submission" date="2018-11" db="EMBL/GenBank/DDBJ databases">
        <title>Genomic profiling of Staphylococcus species from a Poultry farm system in KwaZulu-Natal, South Africa.</title>
        <authorList>
            <person name="Amoako D.G."/>
            <person name="Somboro A.M."/>
            <person name="Abia A.L.K."/>
            <person name="Bester L.A."/>
            <person name="Essack S.Y."/>
        </authorList>
    </citation>
    <scope>NUCLEOTIDE SEQUENCE [LARGE SCALE GENOMIC DNA]</scope>
    <source>
        <strain evidence="14 18">SA12</strain>
        <strain evidence="13 17">SA9</strain>
    </source>
</reference>
<dbReference type="EMBL" id="WPTS01000025">
    <property type="protein sequence ID" value="MVK34844.1"/>
    <property type="molecule type" value="Genomic_DNA"/>
</dbReference>
<dbReference type="EMBL" id="JAIUEN010000016">
    <property type="protein sequence ID" value="MCE3361332.1"/>
    <property type="molecule type" value="Genomic_DNA"/>
</dbReference>
<dbReference type="Proteomes" id="UP001200271">
    <property type="component" value="Unassembled WGS sequence"/>
</dbReference>
<dbReference type="EMBL" id="RQTF01000183">
    <property type="protein sequence ID" value="RZI06571.1"/>
    <property type="molecule type" value="Genomic_DNA"/>
</dbReference>
<evidence type="ECO:0000313" key="13">
    <source>
        <dbReference type="EMBL" id="RZH92778.1"/>
    </source>
</evidence>
<evidence type="ECO:0000313" key="23">
    <source>
        <dbReference type="Proteomes" id="UP000478431"/>
    </source>
</evidence>
<reference evidence="4" key="2">
    <citation type="submission" date="2015-06" db="EMBL/GenBank/DDBJ databases">
        <authorList>
            <person name="Diene S.M."/>
            <person name="Von Dach E."/>
            <person name="Fankhauser C."/>
            <person name="Schrenzel J."/>
            <person name="Harbarth S."/>
            <person name="Francois P."/>
        </authorList>
    </citation>
    <scope>NUCLEOTIDE SEQUENCE</scope>
    <source>
        <strain evidence="4">MRSA_S26</strain>
    </source>
</reference>
<organism evidence="3">
    <name type="scientific">Staphylococcus aureus</name>
    <dbReference type="NCBI Taxonomy" id="1280"/>
    <lineage>
        <taxon>Bacteria</taxon>
        <taxon>Bacillati</taxon>
        <taxon>Bacillota</taxon>
        <taxon>Bacilli</taxon>
        <taxon>Bacillales</taxon>
        <taxon>Staphylococcaceae</taxon>
        <taxon>Staphylococcus</taxon>
    </lineage>
</organism>
<protein>
    <submittedName>
        <fullName evidence="3">Uncharacterized protein</fullName>
    </submittedName>
</protein>
<evidence type="ECO:0000313" key="16">
    <source>
        <dbReference type="Proteomes" id="UP000217245"/>
    </source>
</evidence>
<dbReference type="Proteomes" id="UP000478867">
    <property type="component" value="Unassembled WGS sequence"/>
</dbReference>
<evidence type="ECO:0000313" key="10">
    <source>
        <dbReference type="EMBL" id="NGW66985.1"/>
    </source>
</evidence>
<dbReference type="Proteomes" id="UP000471199">
    <property type="component" value="Unassembled WGS sequence"/>
</dbReference>
<dbReference type="Proteomes" id="UP000293434">
    <property type="component" value="Unassembled WGS sequence"/>
</dbReference>
<reference evidence="3" key="1">
    <citation type="journal article" date="2015" name="J. Infect. Dis.">
        <title>Parallel Epidemics of Community-Associated Methicillin-Resistant Staphylococcus aureus USA300 Infection in North and South America.</title>
        <authorList>
            <person name="Planet P.J."/>
            <person name="Diaz L."/>
            <person name="Kolokotronis S.O."/>
            <person name="Narechania A."/>
            <person name="Reyes J."/>
            <person name="Xing G."/>
            <person name="Rincon S."/>
            <person name="Smith H."/>
            <person name="Panesso D."/>
            <person name="Ryan C."/>
            <person name="Smith D.P."/>
            <person name="Guzman M."/>
            <person name="Zurita J."/>
            <person name="Sebra R."/>
            <person name="Deikus G."/>
            <person name="Nolan R.L."/>
            <person name="Tenover F.C."/>
            <person name="Weinstock G.M."/>
            <person name="Robinson D.A."/>
            <person name="Arias C.A."/>
        </authorList>
    </citation>
    <scope>NUCLEOTIDE SEQUENCE</scope>
    <source>
        <strain evidence="2">CA15</strain>
        <strain evidence="3">M121</strain>
    </source>
</reference>
<dbReference type="EMBL" id="LFVP01000002">
    <property type="protein sequence ID" value="KSA80856.1"/>
    <property type="molecule type" value="Genomic_DNA"/>
</dbReference>
<name>A0A266CZX0_STAAU</name>
<evidence type="ECO:0000313" key="4">
    <source>
        <dbReference type="EMBL" id="KSA80856.1"/>
    </source>
</evidence>
<dbReference type="Proteomes" id="UP000561555">
    <property type="component" value="Unassembled WGS sequence"/>
</dbReference>
<evidence type="ECO:0000313" key="11">
    <source>
        <dbReference type="EMBL" id="NUY12389.1"/>
    </source>
</evidence>
<evidence type="ECO:0000313" key="26">
    <source>
        <dbReference type="Proteomes" id="UP000561555"/>
    </source>
</evidence>
<evidence type="ECO:0000313" key="18">
    <source>
        <dbReference type="Proteomes" id="UP000294017"/>
    </source>
</evidence>
<dbReference type="Proteomes" id="UP000294017">
    <property type="component" value="Unassembled WGS sequence"/>
</dbReference>
<reference evidence="8 20" key="9">
    <citation type="submission" date="2020-01" db="EMBL/GenBank/DDBJ databases">
        <title>Analysis of Virulence and Antimicrobial Resistance Gene Carriage in Staphylococcus aureus Infections in Equids Using Whole Genome Sequencing.</title>
        <authorList>
            <person name="Little S.V."/>
            <person name="Hillhouse A.E."/>
            <person name="Cohen N.D."/>
            <person name="Lawhon S.D."/>
            <person name="Bryan L.K."/>
        </authorList>
    </citation>
    <scope>NUCLEOTIDE SEQUENCE [LARGE SCALE GENOMIC DNA]</scope>
    <source>
        <strain evidence="8 20">61-017</strain>
    </source>
</reference>
<dbReference type="Proteomes" id="UP000052129">
    <property type="component" value="Unassembled WGS sequence"/>
</dbReference>
<dbReference type="EMBL" id="JAAJIY010000034">
    <property type="protein sequence ID" value="NGK21868.1"/>
    <property type="molecule type" value="Genomic_DNA"/>
</dbReference>
<evidence type="ECO:0000313" key="1">
    <source>
        <dbReference type="EMBL" id="ATC71230.1"/>
    </source>
</evidence>
<evidence type="ECO:0000313" key="24">
    <source>
        <dbReference type="Proteomes" id="UP000478867"/>
    </source>
</evidence>
<evidence type="ECO:0000313" key="20">
    <source>
        <dbReference type="Proteomes" id="UP000466646"/>
    </source>
</evidence>
<dbReference type="Proteomes" id="UP000451682">
    <property type="component" value="Unassembled WGS sequence"/>
</dbReference>
<evidence type="ECO:0000313" key="12">
    <source>
        <dbReference type="EMBL" id="NUY69275.1"/>
    </source>
</evidence>
<dbReference type="EMBL" id="JAAFLG010000005">
    <property type="protein sequence ID" value="NDP55762.1"/>
    <property type="molecule type" value="Genomic_DNA"/>
</dbReference>
<evidence type="ECO:0000313" key="22">
    <source>
        <dbReference type="Proteomes" id="UP000473113"/>
    </source>
</evidence>
<reference evidence="10 22" key="10">
    <citation type="submission" date="2020-02" db="EMBL/GenBank/DDBJ databases">
        <title>Detection of Heterogeneous Vancomycin Intermediate Resistance in Methicillin Resistant Staphylococcus aureus Isolates from Latin-America.</title>
        <authorList>
            <person name="Castro-Cardozo B."/>
            <person name="Berrio M."/>
            <person name="Vargas M.L."/>
            <person name="Carvajal L.P."/>
            <person name="Millan L.V."/>
            <person name="Rios R."/>
            <person name="Hernandez A."/>
            <person name="Rincon S.L."/>
            <person name="Cubides P."/>
            <person name="Forero E."/>
            <person name="Dinh A."/>
            <person name="Seas C."/>
            <person name="Munita J.M."/>
            <person name="Arias C.A."/>
            <person name="Reyes J."/>
            <person name="Diaz L."/>
        </authorList>
    </citation>
    <scope>NUCLEOTIDE SEQUENCE [LARGE SCALE GENOMIC DNA]</scope>
    <source>
        <strain evidence="10 22">UG255</strain>
    </source>
</reference>
<evidence type="ECO:0000313" key="21">
    <source>
        <dbReference type="Proteomes" id="UP000471199"/>
    </source>
</evidence>
<dbReference type="AlphaFoldDB" id="A0A266CZX0"/>
<dbReference type="EMBL" id="LALQ01000026">
    <property type="protein sequence ID" value="KMR57191.1"/>
    <property type="molecule type" value="Genomic_DNA"/>
</dbReference>
<evidence type="ECO:0000313" key="15">
    <source>
        <dbReference type="EMBL" id="TXL46561.1"/>
    </source>
</evidence>
<gene>
    <name evidence="4" type="ORF">ACR79_03835</name>
    <name evidence="1" type="ORF">CNH36_06040</name>
    <name evidence="15" type="ORF">DQU50_01685</name>
    <name evidence="13" type="ORF">EIG94_08865</name>
    <name evidence="14" type="ORF">EIH03_09925</name>
    <name evidence="3" type="ORF">EP54_07145</name>
    <name evidence="2" type="ORF">EQ90_05365</name>
    <name evidence="9" type="ORF">G0Z31_10200</name>
    <name evidence="10" type="ORF">G6Y24_05680</name>
    <name evidence="6" type="ORF">GO814_06790</name>
    <name evidence="7" type="ORF">GO942_06820</name>
    <name evidence="11" type="ORF">GQX37_07495</name>
    <name evidence="12" type="ORF">GQX52_11665</name>
    <name evidence="8" type="ORF">GZ130_04035</name>
    <name evidence="5" type="ORF">LB359_03040</name>
</gene>
<reference evidence="15 19" key="5">
    <citation type="submission" date="2018-06" db="EMBL/GenBank/DDBJ databases">
        <title>Whole genome sequencing to identify and define MRSA outbreaks.</title>
        <authorList>
            <person name="Sullivan M.J."/>
            <person name="Altman D.R."/>
            <person name="Chacko K."/>
            <person name="Ciferri B."/>
            <person name="Webster E."/>
            <person name="Deikus G."/>
            <person name="Lewis M."/>
            <person name="Khan Z."/>
            <person name="Beckford C."/>
            <person name="Rendo A."/>
            <person name="Samaroo F."/>
            <person name="Sebra R."/>
            <person name="Karam-Howlin R."/>
            <person name="Southwick K."/>
            <person name="Adams E."/>
            <person name="Ying L."/>
            <person name="Kornblum J."/>
            <person name="Factor S."/>
            <person name="Danesh Yazdi M."/>
            <person name="Dingle T."/>
            <person name="Hamula C."/>
            <person name="Bashir A."/>
            <person name="Schadt E."/>
            <person name="Kasarskis A."/>
            <person name="Patel G."/>
            <person name="Wallach F."/>
            <person name="Gibbs K."/>
            <person name="Van Bakel H."/>
        </authorList>
    </citation>
    <scope>NUCLEOTIDE SEQUENCE [LARGE SCALE GENOMIC DNA]</scope>
    <source>
        <strain evidence="19">pt013</strain>
        <strain evidence="15">Pt013</strain>
    </source>
</reference>
<accession>A0A266CZX0</accession>
<dbReference type="EMBL" id="CP023391">
    <property type="protein sequence ID" value="ATC71230.1"/>
    <property type="molecule type" value="Genomic_DNA"/>
</dbReference>
<dbReference type="EMBL" id="WPXC01000013">
    <property type="protein sequence ID" value="MVM10401.1"/>
    <property type="molecule type" value="Genomic_DNA"/>
</dbReference>
<evidence type="ECO:0000313" key="9">
    <source>
        <dbReference type="EMBL" id="NGK21868.1"/>
    </source>
</evidence>
<evidence type="ECO:0000313" key="8">
    <source>
        <dbReference type="EMBL" id="NDP55762.1"/>
    </source>
</evidence>
<dbReference type="Proteomes" id="UP000478431">
    <property type="component" value="Unassembled WGS sequence"/>
</dbReference>
<dbReference type="EMBL" id="QNXF01000002">
    <property type="protein sequence ID" value="TXL46561.1"/>
    <property type="molecule type" value="Genomic_DNA"/>
</dbReference>
<dbReference type="EMBL" id="JAANDN010000108">
    <property type="protein sequence ID" value="NUY69275.1"/>
    <property type="molecule type" value="Genomic_DNA"/>
</dbReference>
<reference evidence="5" key="12">
    <citation type="journal article" date="2021" name="Front Med (Lausanne)">
        <title>The Prevalence and Determinants of Fusidic Acid Resistance Among Methicillin-Resistant Staphylococcus aureus Clinical Isolates in China.</title>
        <authorList>
            <person name="Zhao H."/>
            <person name="Wang X."/>
            <person name="Wang B."/>
            <person name="Xu Y."/>
            <person name="Rao L."/>
            <person name="Wan B."/>
            <person name="Guo Y."/>
            <person name="Wu X."/>
            <person name="Yu J."/>
            <person name="Chen L."/>
            <person name="Li M."/>
            <person name="Yu F."/>
        </authorList>
    </citation>
    <scope>NUCLEOTIDE SEQUENCE</scope>
    <source>
        <strain evidence="5">NC-4</strain>
    </source>
</reference>
<dbReference type="EMBL" id="JAALTR010000170">
    <property type="protein sequence ID" value="NGW66985.1"/>
    <property type="molecule type" value="Genomic_DNA"/>
</dbReference>
<reference evidence="9 23" key="11">
    <citation type="submission" date="2020-02" db="EMBL/GenBank/DDBJ databases">
        <title>Novel Insights Into The Classification of Staphylococcal Beta-Lactamases In Relation To The Cefazolin Inoculum Effect.</title>
        <authorList>
            <person name="Carvajal L.P."/>
            <person name="Rincon S."/>
            <person name="Echeverri A."/>
            <person name="Porras J."/>
            <person name="Rios R."/>
            <person name="Ordonez K."/>
            <person name="Seas C."/>
            <person name="Gomez-Villegas S."/>
            <person name="Diaz L."/>
            <person name="Arias C.A."/>
            <person name="Reyes J."/>
        </authorList>
    </citation>
    <scope>NUCLEOTIDE SEQUENCE [LARGE SCALE GENOMIC DNA]</scope>
    <source>
        <strain evidence="9 23">UP127</strain>
    </source>
</reference>
<evidence type="ECO:0000313" key="6">
    <source>
        <dbReference type="EMBL" id="MVK34844.1"/>
    </source>
</evidence>
<evidence type="ECO:0000313" key="17">
    <source>
        <dbReference type="Proteomes" id="UP000293434"/>
    </source>
</evidence>
<reference evidence="25 26" key="8">
    <citation type="journal article" date="2020" name="J. Antimicrob. Chemother.">
        <title>Detection of heterogeneous vancomycin intermediate resistance in MRSA isolates from Latin America.</title>
        <authorList>
            <person name="Castro B.E."/>
            <person name="Berrio M."/>
            <person name="Vargas M.L."/>
            <person name="Carvajal L.P."/>
            <person name="Millan L.V."/>
            <person name="Rios R."/>
            <person name="Hernandez A.K."/>
            <person name="Rincon S."/>
            <person name="Cubides P."/>
            <person name="Forero E."/>
            <person name="Dinh A."/>
            <person name="Seas C."/>
            <person name="Munita J.M."/>
            <person name="Arias C.A."/>
            <person name="Reyes J."/>
            <person name="Diaz L."/>
        </authorList>
    </citation>
    <scope>NUCLEOTIDE SEQUENCE [LARGE SCALE GENOMIC DNA]</scope>
    <source>
        <strain evidence="11 25">UE1097</strain>
        <strain evidence="12 26">UP89</strain>
    </source>
</reference>
<evidence type="ECO:0000313" key="3">
    <source>
        <dbReference type="EMBL" id="KMR57191.1"/>
    </source>
</evidence>
<dbReference type="EMBL" id="LALJ01000006">
    <property type="protein sequence ID" value="KMR37607.1"/>
    <property type="molecule type" value="Genomic_DNA"/>
</dbReference>
<dbReference type="RefSeq" id="WP_001788617.1">
    <property type="nucleotide sequence ID" value="NC_021670.1"/>
</dbReference>
<dbReference type="Proteomes" id="UP000547874">
    <property type="component" value="Unassembled WGS sequence"/>
</dbReference>
<reference evidence="21 24" key="7">
    <citation type="submission" date="2019-11" db="EMBL/GenBank/DDBJ databases">
        <title>Implementation of targeted gown and glove precautions to prevent Staphylococcus aureus acquisition in community-based nursing homes.</title>
        <authorList>
            <person name="Stine O.C."/>
        </authorList>
    </citation>
    <scope>NUCLEOTIDE SEQUENCE [LARGE SCALE GENOMIC DNA]</scope>
    <source>
        <strain evidence="7 24">S_1081.LBCF.DN</strain>
        <strain evidence="6 21">S_2062.LAUP.DI</strain>
    </source>
</reference>
<dbReference type="EMBL" id="JAANEC010000074">
    <property type="protein sequence ID" value="NUY12389.1"/>
    <property type="molecule type" value="Genomic_DNA"/>
</dbReference>
<proteinExistence type="predicted"/>
<reference evidence="5" key="13">
    <citation type="submission" date="2023-08" db="EMBL/GenBank/DDBJ databases">
        <authorList>
            <person name="Zhao H."/>
            <person name="Wang X."/>
        </authorList>
    </citation>
    <scope>NUCLEOTIDE SEQUENCE</scope>
    <source>
        <strain evidence="5">NC-4</strain>
    </source>
</reference>
<evidence type="ECO:0000313" key="14">
    <source>
        <dbReference type="EMBL" id="RZI06571.1"/>
    </source>
</evidence>
<dbReference type="Proteomes" id="UP000217245">
    <property type="component" value="Chromosome"/>
</dbReference>
<dbReference type="EMBL" id="RQTC01000142">
    <property type="protein sequence ID" value="RZH92778.1"/>
    <property type="molecule type" value="Genomic_DNA"/>
</dbReference>
<reference evidence="4" key="3">
    <citation type="journal article" date="2016" name="J. Infect. Dis.">
        <title>Comparative Genomics of Community-Associated Methicillin-Resistant Staphylococcus aureus Shows the Emergence of Clone ST8-USA300 in Geneva, Switzerland.</title>
        <authorList>
            <person name="Von Dach E."/>
            <person name="Diene S.M."/>
            <person name="Fankhauser C."/>
            <person name="Schrenzel J."/>
            <person name="Harbarth S."/>
            <person name="Francois P."/>
        </authorList>
    </citation>
    <scope>NUCLEOTIDE SEQUENCE</scope>
    <source>
        <strain evidence="4">MRSA_S26</strain>
    </source>
</reference>
<reference evidence="1 16" key="4">
    <citation type="submission" date="2017-09" db="EMBL/GenBank/DDBJ databases">
        <title>A single nucleotide polymorphism in the Staphylococcus aureus virulence regulator SaeR abolishes pathogenesis.</title>
        <authorList>
            <person name="Copin R.J."/>
            <person name="Sause W."/>
            <person name="Shopsin B."/>
            <person name="Torres V.J."/>
        </authorList>
    </citation>
    <scope>NUCLEOTIDE SEQUENCE [LARGE SCALE GENOMIC DNA]</scope>
    <source>
        <strain evidence="16">Newman</strain>
        <strain evidence="1">Newman_D2C</strain>
    </source>
</reference>
<evidence type="ECO:0000313" key="2">
    <source>
        <dbReference type="EMBL" id="KMR37607.1"/>
    </source>
</evidence>
<evidence type="ECO:0000313" key="7">
    <source>
        <dbReference type="EMBL" id="MVM10401.1"/>
    </source>
</evidence>